<evidence type="ECO:0000256" key="6">
    <source>
        <dbReference type="PIRSR" id="PIRSR617867-1"/>
    </source>
</evidence>
<proteinExistence type="inferred from homology"/>
<feature type="active site" evidence="6">
    <location>
        <position position="14"/>
    </location>
</feature>
<dbReference type="Gene3D" id="3.40.50.2300">
    <property type="match status" value="1"/>
</dbReference>
<dbReference type="InterPro" id="IPR050438">
    <property type="entry name" value="LMW_PTPase"/>
</dbReference>
<dbReference type="InterPro" id="IPR023485">
    <property type="entry name" value="Ptyr_pPase"/>
</dbReference>
<dbReference type="InterPro" id="IPR017867">
    <property type="entry name" value="Tyr_phospatase_low_mol_wt"/>
</dbReference>
<keyword evidence="9" id="KW-1185">Reference proteome</keyword>
<evidence type="ECO:0000256" key="2">
    <source>
        <dbReference type="ARBA" id="ARBA00013064"/>
    </source>
</evidence>
<accession>A0A916QK07</accession>
<comment type="caution">
    <text evidence="8">The sequence shown here is derived from an EMBL/GenBank/DDBJ whole genome shotgun (WGS) entry which is preliminary data.</text>
</comment>
<dbReference type="EMBL" id="BMAY01000006">
    <property type="protein sequence ID" value="GFZ27138.1"/>
    <property type="molecule type" value="Genomic_DNA"/>
</dbReference>
<dbReference type="Proteomes" id="UP000677218">
    <property type="component" value="Unassembled WGS sequence"/>
</dbReference>
<reference evidence="8" key="1">
    <citation type="submission" date="2020-08" db="EMBL/GenBank/DDBJ databases">
        <title>Taxonomic study for Lactobacillus species isolated from hardwood bark.</title>
        <authorList>
            <person name="Tohno M."/>
            <person name="Tanizawa Y."/>
        </authorList>
    </citation>
    <scope>NUCLEOTIDE SEQUENCE</scope>
    <source>
        <strain evidence="8">B40</strain>
    </source>
</reference>
<dbReference type="CDD" id="cd16343">
    <property type="entry name" value="LMWPTP"/>
    <property type="match status" value="1"/>
</dbReference>
<protein>
    <recommendedName>
        <fullName evidence="2">protein-tyrosine-phosphatase</fullName>
        <ecNumber evidence="2">3.1.3.48</ecNumber>
    </recommendedName>
</protein>
<evidence type="ECO:0000256" key="4">
    <source>
        <dbReference type="ARBA" id="ARBA00022912"/>
    </source>
</evidence>
<gene>
    <name evidence="8" type="primary">wzb</name>
    <name evidence="8" type="ORF">LCB40_10180</name>
</gene>
<dbReference type="AlphaFoldDB" id="A0A916QK07"/>
<sequence length="158" mass="18132">MKKIVFVCHGNICRSPMAEFVLKQLAAQRGVSDQLLIESRATTSDEIGAGGLGHPMDVRAERQLTKEHVPYTKHQAQLLVQSDYQKYDLLICMDEENFLDMNRITAGDPERKEHKLLEYAGKYRDIDDPWYTNDFQTAFDDIKSGCEGLMRELFDNAE</sequence>
<evidence type="ECO:0000259" key="7">
    <source>
        <dbReference type="SMART" id="SM00226"/>
    </source>
</evidence>
<dbReference type="SUPFAM" id="SSF52788">
    <property type="entry name" value="Phosphotyrosine protein phosphatases I"/>
    <property type="match status" value="1"/>
</dbReference>
<dbReference type="SMART" id="SM00226">
    <property type="entry name" value="LMWPc"/>
    <property type="match status" value="1"/>
</dbReference>
<dbReference type="PRINTS" id="PR00719">
    <property type="entry name" value="LMWPTPASE"/>
</dbReference>
<dbReference type="PANTHER" id="PTHR11717:SF7">
    <property type="entry name" value="LOW MOLECULAR WEIGHT PHOSPHOTYROSINE PROTEIN PHOSPHATASE"/>
    <property type="match status" value="1"/>
</dbReference>
<evidence type="ECO:0000313" key="8">
    <source>
        <dbReference type="EMBL" id="GFZ27138.1"/>
    </source>
</evidence>
<feature type="active site" description="Nucleophile" evidence="6">
    <location>
        <position position="8"/>
    </location>
</feature>
<name>A0A916QK07_9LACO</name>
<keyword evidence="4" id="KW-0904">Protein phosphatase</keyword>
<dbReference type="GO" id="GO:0004725">
    <property type="term" value="F:protein tyrosine phosphatase activity"/>
    <property type="evidence" value="ECO:0007669"/>
    <property type="project" value="UniProtKB-EC"/>
</dbReference>
<keyword evidence="3" id="KW-0378">Hydrolase</keyword>
<comment type="similarity">
    <text evidence="1">Belongs to the low molecular weight phosphotyrosine protein phosphatase family.</text>
</comment>
<feature type="domain" description="Phosphotyrosine protein phosphatase I" evidence="7">
    <location>
        <begin position="2"/>
        <end position="152"/>
    </location>
</feature>
<dbReference type="EC" id="3.1.3.48" evidence="2"/>
<evidence type="ECO:0000256" key="1">
    <source>
        <dbReference type="ARBA" id="ARBA00011063"/>
    </source>
</evidence>
<dbReference type="Pfam" id="PF01451">
    <property type="entry name" value="LMWPc"/>
    <property type="match status" value="1"/>
</dbReference>
<feature type="active site" description="Proton donor" evidence="6">
    <location>
        <position position="128"/>
    </location>
</feature>
<comment type="catalytic activity">
    <reaction evidence="5">
        <text>O-phospho-L-tyrosyl-[protein] + H2O = L-tyrosyl-[protein] + phosphate</text>
        <dbReference type="Rhea" id="RHEA:10684"/>
        <dbReference type="Rhea" id="RHEA-COMP:10136"/>
        <dbReference type="Rhea" id="RHEA-COMP:20101"/>
        <dbReference type="ChEBI" id="CHEBI:15377"/>
        <dbReference type="ChEBI" id="CHEBI:43474"/>
        <dbReference type="ChEBI" id="CHEBI:46858"/>
        <dbReference type="ChEBI" id="CHEBI:61978"/>
        <dbReference type="EC" id="3.1.3.48"/>
    </reaction>
</comment>
<evidence type="ECO:0000256" key="3">
    <source>
        <dbReference type="ARBA" id="ARBA00022801"/>
    </source>
</evidence>
<dbReference type="RefSeq" id="WP_212780830.1">
    <property type="nucleotide sequence ID" value="NZ_BMAY01000006.1"/>
</dbReference>
<dbReference type="InterPro" id="IPR036196">
    <property type="entry name" value="Ptyr_pPase_sf"/>
</dbReference>
<organism evidence="8 9">
    <name type="scientific">Lactobacillus corticis</name>
    <dbReference type="NCBI Taxonomy" id="2201249"/>
    <lineage>
        <taxon>Bacteria</taxon>
        <taxon>Bacillati</taxon>
        <taxon>Bacillota</taxon>
        <taxon>Bacilli</taxon>
        <taxon>Lactobacillales</taxon>
        <taxon>Lactobacillaceae</taxon>
        <taxon>Lactobacillus</taxon>
    </lineage>
</organism>
<evidence type="ECO:0000256" key="5">
    <source>
        <dbReference type="ARBA" id="ARBA00051722"/>
    </source>
</evidence>
<dbReference type="PANTHER" id="PTHR11717">
    <property type="entry name" value="LOW MOLECULAR WEIGHT PROTEIN TYROSINE PHOSPHATASE"/>
    <property type="match status" value="1"/>
</dbReference>
<evidence type="ECO:0000313" key="9">
    <source>
        <dbReference type="Proteomes" id="UP000677218"/>
    </source>
</evidence>